<feature type="compositionally biased region" description="Low complexity" evidence="1">
    <location>
        <begin position="342"/>
        <end position="353"/>
    </location>
</feature>
<name>A0ABM3VFU2_MUSDO</name>
<feature type="compositionally biased region" description="Polar residues" evidence="1">
    <location>
        <begin position="394"/>
        <end position="403"/>
    </location>
</feature>
<keyword evidence="2" id="KW-1185">Reference proteome</keyword>
<organism evidence="2 3">
    <name type="scientific">Musca domestica</name>
    <name type="common">House fly</name>
    <dbReference type="NCBI Taxonomy" id="7370"/>
    <lineage>
        <taxon>Eukaryota</taxon>
        <taxon>Metazoa</taxon>
        <taxon>Ecdysozoa</taxon>
        <taxon>Arthropoda</taxon>
        <taxon>Hexapoda</taxon>
        <taxon>Insecta</taxon>
        <taxon>Pterygota</taxon>
        <taxon>Neoptera</taxon>
        <taxon>Endopterygota</taxon>
        <taxon>Diptera</taxon>
        <taxon>Brachycera</taxon>
        <taxon>Muscomorpha</taxon>
        <taxon>Muscoidea</taxon>
        <taxon>Muscidae</taxon>
        <taxon>Musca</taxon>
    </lineage>
</organism>
<accession>A0ABM3VFU2</accession>
<sequence>MGIKECPMRRKHNKCWSENRSRYGPMKQQAHNLHCSSMEHLPNIYTKSSESSDDPHNHPNHHLSSSTALQEIAIEIDAATMTEDNSTTATSNFAFKVAADNAVVPIIRAPIHADSDEESRGVIRHMKRRSSINSNTTAETDEFSNEEAEENQPQGDYRCQCVYWHSYESGQKFLASAVAEPKNECVKIKRKRFIAADDCCSSCSRCSSCSCSHVHTSSCSSFEEWPGITSNTQSFTVSADCHRCATKRHSAVSSTDYTGNNDNPFISDEVLPQPLIQDTTDSSAPTSRRSSITTSFCSCTSNAPCCCGEDSATGQMCTAQDATIRTSSIGKVACLDVDEQHSSTLTPLTNPSSAVSTPVGEEGDVTMRSISQPLTDDTSSHSHSADYYSLSSSQPHSQTTPNKTPRHAVILQKSTEAARVDVAGETFDGEDHDKKSRKPCKHFGKHHRHKPIDVNSLLQQTIRQSAILQENSQPPDDSLSALARRKQQLRLPTQPQDLSVGSNDSSSATLTSIVTIAKFPPLSMQIPKSQLLSSNLSQPPSSVQSLSAITALCGTNGSSVVTTTTSTTSAPNSGRLKRNPKFSPLIGEPFSCDPLLNAAQERRSTEIIL</sequence>
<protein>
    <submittedName>
        <fullName evidence="3">Uncharacterized protein LOC131805479</fullName>
    </submittedName>
</protein>
<dbReference type="RefSeq" id="XP_058984660.1">
    <property type="nucleotide sequence ID" value="XM_059128677.1"/>
</dbReference>
<feature type="region of interest" description="Disordered" evidence="1">
    <location>
        <begin position="424"/>
        <end position="454"/>
    </location>
</feature>
<feature type="compositionally biased region" description="Acidic residues" evidence="1">
    <location>
        <begin position="139"/>
        <end position="150"/>
    </location>
</feature>
<dbReference type="GeneID" id="131805479"/>
<feature type="region of interest" description="Disordered" evidence="1">
    <location>
        <begin position="342"/>
        <end position="405"/>
    </location>
</feature>
<evidence type="ECO:0000313" key="2">
    <source>
        <dbReference type="Proteomes" id="UP001652621"/>
    </source>
</evidence>
<evidence type="ECO:0000313" key="3">
    <source>
        <dbReference type="RefSeq" id="XP_058984660.1"/>
    </source>
</evidence>
<feature type="region of interest" description="Disordered" evidence="1">
    <location>
        <begin position="45"/>
        <end position="65"/>
    </location>
</feature>
<evidence type="ECO:0000256" key="1">
    <source>
        <dbReference type="SAM" id="MobiDB-lite"/>
    </source>
</evidence>
<gene>
    <name evidence="3" type="primary">LOC131805479</name>
</gene>
<reference evidence="3" key="1">
    <citation type="submission" date="2025-08" db="UniProtKB">
        <authorList>
            <consortium name="RefSeq"/>
        </authorList>
    </citation>
    <scope>IDENTIFICATION</scope>
    <source>
        <strain evidence="3">Aabys</strain>
        <tissue evidence="3">Whole body</tissue>
    </source>
</reference>
<feature type="region of interest" description="Disordered" evidence="1">
    <location>
        <begin position="127"/>
        <end position="151"/>
    </location>
</feature>
<dbReference type="Proteomes" id="UP001652621">
    <property type="component" value="Unplaced"/>
</dbReference>
<feature type="compositionally biased region" description="Basic residues" evidence="1">
    <location>
        <begin position="435"/>
        <end position="450"/>
    </location>
</feature>
<proteinExistence type="predicted"/>